<feature type="compositionally biased region" description="Low complexity" evidence="1">
    <location>
        <begin position="582"/>
        <end position="594"/>
    </location>
</feature>
<protein>
    <submittedName>
        <fullName evidence="2">Uncharacterized protein</fullName>
    </submittedName>
</protein>
<feature type="compositionally biased region" description="Low complexity" evidence="1">
    <location>
        <begin position="500"/>
        <end position="515"/>
    </location>
</feature>
<feature type="compositionally biased region" description="Polar residues" evidence="1">
    <location>
        <begin position="465"/>
        <end position="476"/>
    </location>
</feature>
<reference evidence="2 3" key="1">
    <citation type="submission" date="2024-02" db="EMBL/GenBank/DDBJ databases">
        <title>A draft genome for the cacao thread blight pathogen Marasmius crinis-equi.</title>
        <authorList>
            <person name="Cohen S.P."/>
            <person name="Baruah I.K."/>
            <person name="Amoako-Attah I."/>
            <person name="Bukari Y."/>
            <person name="Meinhardt L.W."/>
            <person name="Bailey B.A."/>
        </authorList>
    </citation>
    <scope>NUCLEOTIDE SEQUENCE [LARGE SCALE GENOMIC DNA]</scope>
    <source>
        <strain evidence="2 3">GH-76</strain>
    </source>
</reference>
<feature type="region of interest" description="Disordered" evidence="1">
    <location>
        <begin position="326"/>
        <end position="361"/>
    </location>
</feature>
<feature type="compositionally biased region" description="Polar residues" evidence="1">
    <location>
        <begin position="328"/>
        <end position="342"/>
    </location>
</feature>
<sequence length="689" mass="74983">MSSASLTIWSDLVPAAHLVERTGMMGQMYLEALAWKLDCWEDDSLWMDTSRGVFCRGPKGPICNSGFDLNLKAPPLDAELLQEEILIRYLASTNQDREIFNSLSLPDDYSTSQIRAGQPIIVSTLSNKTLAIGSRVWEADKDSCLGEREVLSNGAARFTLKHNQRSLKFTYDLSWWEARDAWLAQASRVFHAHGVPLKGDLSTYKLIIPGDVTATRPSDSKAKRRRRRNCPPIYLFLSTSIFWSFDPNGQTPISDDLCFYLGLPARFLPTCYEQSWPTEIYEMLQVYHTARGFDPTTADLARDIGYSPIYEIVDQPLPSRFEEIDDSASGNAASTVHTSQINCPLRRGAPRASYRKGAKSTDFSEKPLAAASLRQAARQAGSSLKSTSKPILPRSARPSAVPAKPHFSGSTAITKPIELSTRKTSHPQSSLLTGRDKDRTNETPRPREVIAGTKNAAVDTRRRSPTGSSILANGTQKETEKDLNARRPRLTVSRGPPVVPTRKTSAPSATTAKTKIISPLTPPTTTAAAGTMKQSGPAAAQRVESSDVRTRTGTASNVTRPHRANHTATSASAAPRPTIPKSSSSNAVAATASSTRPPSTRLASVGSTKAGGRGAATTMGASSSQATASRSRLGRTSPAQEDNPERRLSSIEERTRMLARTSNDSPNAPSPFVDTTPRRIATRPPLRWR</sequence>
<dbReference type="EMBL" id="JBAHYK010001037">
    <property type="protein sequence ID" value="KAL0569866.1"/>
    <property type="molecule type" value="Genomic_DNA"/>
</dbReference>
<proteinExistence type="predicted"/>
<name>A0ABR3F3R1_9AGAR</name>
<feature type="compositionally biased region" description="Basic and acidic residues" evidence="1">
    <location>
        <begin position="434"/>
        <end position="448"/>
    </location>
</feature>
<evidence type="ECO:0000256" key="1">
    <source>
        <dbReference type="SAM" id="MobiDB-lite"/>
    </source>
</evidence>
<evidence type="ECO:0000313" key="3">
    <source>
        <dbReference type="Proteomes" id="UP001465976"/>
    </source>
</evidence>
<feature type="compositionally biased region" description="Low complexity" evidence="1">
    <location>
        <begin position="615"/>
        <end position="631"/>
    </location>
</feature>
<feature type="region of interest" description="Disordered" evidence="1">
    <location>
        <begin position="375"/>
        <end position="689"/>
    </location>
</feature>
<accession>A0ABR3F3R1</accession>
<organism evidence="2 3">
    <name type="scientific">Marasmius crinis-equi</name>
    <dbReference type="NCBI Taxonomy" id="585013"/>
    <lineage>
        <taxon>Eukaryota</taxon>
        <taxon>Fungi</taxon>
        <taxon>Dikarya</taxon>
        <taxon>Basidiomycota</taxon>
        <taxon>Agaricomycotina</taxon>
        <taxon>Agaricomycetes</taxon>
        <taxon>Agaricomycetidae</taxon>
        <taxon>Agaricales</taxon>
        <taxon>Marasmiineae</taxon>
        <taxon>Marasmiaceae</taxon>
        <taxon>Marasmius</taxon>
    </lineage>
</organism>
<dbReference type="Proteomes" id="UP001465976">
    <property type="component" value="Unassembled WGS sequence"/>
</dbReference>
<feature type="compositionally biased region" description="Basic and acidic residues" evidence="1">
    <location>
        <begin position="643"/>
        <end position="656"/>
    </location>
</feature>
<gene>
    <name evidence="2" type="ORF">V5O48_012097</name>
</gene>
<evidence type="ECO:0000313" key="2">
    <source>
        <dbReference type="EMBL" id="KAL0569866.1"/>
    </source>
</evidence>
<comment type="caution">
    <text evidence="2">The sequence shown here is derived from an EMBL/GenBank/DDBJ whole genome shotgun (WGS) entry which is preliminary data.</text>
</comment>
<keyword evidence="3" id="KW-1185">Reference proteome</keyword>